<gene>
    <name evidence="3" type="ORF">D4A39_15670</name>
</gene>
<evidence type="ECO:0000256" key="1">
    <source>
        <dbReference type="SAM" id="MobiDB-lite"/>
    </source>
</evidence>
<organism evidence="3 4">
    <name type="scientific">Alcanivorax profundi</name>
    <dbReference type="NCBI Taxonomy" id="2338368"/>
    <lineage>
        <taxon>Bacteria</taxon>
        <taxon>Pseudomonadati</taxon>
        <taxon>Pseudomonadota</taxon>
        <taxon>Gammaproteobacteria</taxon>
        <taxon>Oceanospirillales</taxon>
        <taxon>Alcanivoracaceae</taxon>
        <taxon>Alcanivorax</taxon>
    </lineage>
</organism>
<comment type="caution">
    <text evidence="3">The sequence shown here is derived from an EMBL/GenBank/DDBJ whole genome shotgun (WGS) entry which is preliminary data.</text>
</comment>
<dbReference type="AlphaFoldDB" id="A0A418XUJ8"/>
<protein>
    <submittedName>
        <fullName evidence="3">Uncharacterized protein</fullName>
    </submittedName>
</protein>
<proteinExistence type="predicted"/>
<feature type="signal peptide" evidence="2">
    <location>
        <begin position="1"/>
        <end position="24"/>
    </location>
</feature>
<feature type="region of interest" description="Disordered" evidence="1">
    <location>
        <begin position="170"/>
        <end position="196"/>
    </location>
</feature>
<feature type="compositionally biased region" description="Basic and acidic residues" evidence="1">
    <location>
        <begin position="85"/>
        <end position="95"/>
    </location>
</feature>
<feature type="chain" id="PRO_5019143784" evidence="2">
    <location>
        <begin position="25"/>
        <end position="196"/>
    </location>
</feature>
<keyword evidence="2" id="KW-0732">Signal</keyword>
<accession>A0A418XUJ8</accession>
<reference evidence="3 4" key="1">
    <citation type="submission" date="2018-09" db="EMBL/GenBank/DDBJ databases">
        <title>Alcanivorax profundi sp. nov., isolated from 1000 m-depth seawater of the Mariana Trench.</title>
        <authorList>
            <person name="Liu J."/>
        </authorList>
    </citation>
    <scope>NUCLEOTIDE SEQUENCE [LARGE SCALE GENOMIC DNA]</scope>
    <source>
        <strain evidence="3 4">MTEO17</strain>
    </source>
</reference>
<evidence type="ECO:0000256" key="2">
    <source>
        <dbReference type="SAM" id="SignalP"/>
    </source>
</evidence>
<feature type="region of interest" description="Disordered" evidence="1">
    <location>
        <begin position="73"/>
        <end position="99"/>
    </location>
</feature>
<feature type="compositionally biased region" description="Polar residues" evidence="1">
    <location>
        <begin position="176"/>
        <end position="190"/>
    </location>
</feature>
<dbReference type="OrthoDB" id="6077514at2"/>
<evidence type="ECO:0000313" key="4">
    <source>
        <dbReference type="Proteomes" id="UP000283734"/>
    </source>
</evidence>
<dbReference type="EMBL" id="QYYA01000006">
    <property type="protein sequence ID" value="RJG16228.1"/>
    <property type="molecule type" value="Genomic_DNA"/>
</dbReference>
<sequence>MQGVRQCCLAVLIFLAIAPPAALAAPGLSEAQQEALDNASGPRPDIHSYQRQDQFVTDLLAWQARREQLKKRLEKGESLSGSAAENEHDWHHVTGPEDLDTAISNAKGYQQPRYRELRRFDRTTHISFPLDPLEQEQLADKALSAENLPQPTLEEDIPESILQDNARLQREMAASKSGQPLPTMTRQQFVGHSELR</sequence>
<dbReference type="Proteomes" id="UP000283734">
    <property type="component" value="Unassembled WGS sequence"/>
</dbReference>
<keyword evidence="4" id="KW-1185">Reference proteome</keyword>
<dbReference type="RefSeq" id="WP_022983796.1">
    <property type="nucleotide sequence ID" value="NZ_CAXGPP010000011.1"/>
</dbReference>
<evidence type="ECO:0000313" key="3">
    <source>
        <dbReference type="EMBL" id="RJG16228.1"/>
    </source>
</evidence>
<name>A0A418XUJ8_9GAMM</name>